<dbReference type="Pfam" id="PF00072">
    <property type="entry name" value="Response_reg"/>
    <property type="match status" value="1"/>
</dbReference>
<sequence length="193" mass="19974">MLRCLSHPTLATPGVASGRADAPRPWPAALAAAAADTPAPSPPPAASPQAAPGSQPTPLLRVLYIEDNPVNTLLMTAMFERLPGLVLRCECDPRQGVAAALAEPPALLLIDIQMPGLDGYQVLNLLRNDPATHAVPAIAVSANAMPQDVARGQAAGFADYLTKPLGLQRLRSALRAVLPDWSPEPPASGASGH</sequence>
<dbReference type="AlphaFoldDB" id="A0A480AY49"/>
<proteinExistence type="predicted"/>
<keyword evidence="2" id="KW-0902">Two-component regulatory system</keyword>
<feature type="region of interest" description="Disordered" evidence="4">
    <location>
        <begin position="30"/>
        <end position="54"/>
    </location>
</feature>
<feature type="domain" description="Response regulatory" evidence="5">
    <location>
        <begin position="61"/>
        <end position="178"/>
    </location>
</feature>
<comment type="caution">
    <text evidence="6">The sequence shown here is derived from an EMBL/GenBank/DDBJ whole genome shotgun (WGS) entry which is preliminary data.</text>
</comment>
<dbReference type="PROSITE" id="PS50110">
    <property type="entry name" value="RESPONSE_REGULATORY"/>
    <property type="match status" value="1"/>
</dbReference>
<dbReference type="InterPro" id="IPR011006">
    <property type="entry name" value="CheY-like_superfamily"/>
</dbReference>
<evidence type="ECO:0000256" key="2">
    <source>
        <dbReference type="ARBA" id="ARBA00023012"/>
    </source>
</evidence>
<feature type="modified residue" description="4-aspartylphosphate" evidence="3">
    <location>
        <position position="111"/>
    </location>
</feature>
<dbReference type="SMART" id="SM00448">
    <property type="entry name" value="REC"/>
    <property type="match status" value="1"/>
</dbReference>
<reference evidence="7" key="1">
    <citation type="submission" date="2019-03" db="EMBL/GenBank/DDBJ databases">
        <title>Aquabacterium pictum sp.nov., the first bacteriochlorophyll a-containing freshwater bacterium in the genus Aquabacterium of the class Betaproteobacteria.</title>
        <authorList>
            <person name="Hirose S."/>
            <person name="Tank M."/>
            <person name="Hara E."/>
            <person name="Tamaki H."/>
            <person name="Takaichi S."/>
            <person name="Haruta S."/>
            <person name="Hanada S."/>
        </authorList>
    </citation>
    <scope>NUCLEOTIDE SEQUENCE [LARGE SCALE GENOMIC DNA]</scope>
    <source>
        <strain evidence="7">W35</strain>
    </source>
</reference>
<keyword evidence="7" id="KW-1185">Reference proteome</keyword>
<name>A0A480AY49_9BURK</name>
<evidence type="ECO:0000256" key="3">
    <source>
        <dbReference type="PROSITE-ProRule" id="PRU00169"/>
    </source>
</evidence>
<evidence type="ECO:0000313" key="6">
    <source>
        <dbReference type="EMBL" id="GCL65172.1"/>
    </source>
</evidence>
<dbReference type="InterPro" id="IPR001789">
    <property type="entry name" value="Sig_transdc_resp-reg_receiver"/>
</dbReference>
<evidence type="ECO:0000256" key="1">
    <source>
        <dbReference type="ARBA" id="ARBA00022553"/>
    </source>
</evidence>
<dbReference type="GO" id="GO:0000160">
    <property type="term" value="P:phosphorelay signal transduction system"/>
    <property type="evidence" value="ECO:0007669"/>
    <property type="project" value="UniProtKB-KW"/>
</dbReference>
<keyword evidence="1 3" id="KW-0597">Phosphoprotein</keyword>
<dbReference type="PANTHER" id="PTHR45339:SF1">
    <property type="entry name" value="HYBRID SIGNAL TRANSDUCTION HISTIDINE KINASE J"/>
    <property type="match status" value="1"/>
</dbReference>
<gene>
    <name evidence="6" type="ORF">AQPW35_42530</name>
</gene>
<organism evidence="6 7">
    <name type="scientific">Pseudaquabacterium pictum</name>
    <dbReference type="NCBI Taxonomy" id="2315236"/>
    <lineage>
        <taxon>Bacteria</taxon>
        <taxon>Pseudomonadati</taxon>
        <taxon>Pseudomonadota</taxon>
        <taxon>Betaproteobacteria</taxon>
        <taxon>Burkholderiales</taxon>
        <taxon>Sphaerotilaceae</taxon>
        <taxon>Pseudaquabacterium</taxon>
    </lineage>
</organism>
<dbReference type="EMBL" id="BJCL01000014">
    <property type="protein sequence ID" value="GCL65172.1"/>
    <property type="molecule type" value="Genomic_DNA"/>
</dbReference>
<dbReference type="PANTHER" id="PTHR45339">
    <property type="entry name" value="HYBRID SIGNAL TRANSDUCTION HISTIDINE KINASE J"/>
    <property type="match status" value="1"/>
</dbReference>
<evidence type="ECO:0000313" key="7">
    <source>
        <dbReference type="Proteomes" id="UP000301751"/>
    </source>
</evidence>
<dbReference type="Gene3D" id="3.40.50.2300">
    <property type="match status" value="1"/>
</dbReference>
<evidence type="ECO:0000256" key="4">
    <source>
        <dbReference type="SAM" id="MobiDB-lite"/>
    </source>
</evidence>
<accession>A0A480AY49</accession>
<dbReference type="OrthoDB" id="9179585at2"/>
<dbReference type="SUPFAM" id="SSF52172">
    <property type="entry name" value="CheY-like"/>
    <property type="match status" value="1"/>
</dbReference>
<protein>
    <recommendedName>
        <fullName evidence="5">Response regulatory domain-containing protein</fullName>
    </recommendedName>
</protein>
<evidence type="ECO:0000259" key="5">
    <source>
        <dbReference type="PROSITE" id="PS50110"/>
    </source>
</evidence>
<dbReference type="RefSeq" id="WP_137734888.1">
    <property type="nucleotide sequence ID" value="NZ_BJCL01000014.1"/>
</dbReference>
<dbReference type="Proteomes" id="UP000301751">
    <property type="component" value="Unassembled WGS sequence"/>
</dbReference>